<reference evidence="1" key="1">
    <citation type="submission" date="2021-02" db="EMBL/GenBank/DDBJ databases">
        <authorList>
            <person name="Nowell W R."/>
        </authorList>
    </citation>
    <scope>NUCLEOTIDE SEQUENCE</scope>
</reference>
<organism evidence="1 3">
    <name type="scientific">Didymodactylos carnosus</name>
    <dbReference type="NCBI Taxonomy" id="1234261"/>
    <lineage>
        <taxon>Eukaryota</taxon>
        <taxon>Metazoa</taxon>
        <taxon>Spiralia</taxon>
        <taxon>Gnathifera</taxon>
        <taxon>Rotifera</taxon>
        <taxon>Eurotatoria</taxon>
        <taxon>Bdelloidea</taxon>
        <taxon>Philodinida</taxon>
        <taxon>Philodinidae</taxon>
        <taxon>Didymodactylos</taxon>
    </lineage>
</organism>
<dbReference type="Proteomes" id="UP000681722">
    <property type="component" value="Unassembled WGS sequence"/>
</dbReference>
<dbReference type="EMBL" id="CAJNOQ010017300">
    <property type="protein sequence ID" value="CAF1396718.1"/>
    <property type="molecule type" value="Genomic_DNA"/>
</dbReference>
<keyword evidence="3" id="KW-1185">Reference proteome</keyword>
<sequence length="14" mass="1618">MLGVLRSRIYKKGP</sequence>
<comment type="caution">
    <text evidence="1">The sequence shown here is derived from an EMBL/GenBank/DDBJ whole genome shotgun (WGS) entry which is preliminary data.</text>
</comment>
<dbReference type="EMBL" id="CAJOBC010082717">
    <property type="protein sequence ID" value="CAF4290896.1"/>
    <property type="molecule type" value="Genomic_DNA"/>
</dbReference>
<dbReference type="Proteomes" id="UP000663829">
    <property type="component" value="Unassembled WGS sequence"/>
</dbReference>
<gene>
    <name evidence="1" type="ORF">GPM918_LOCUS33066</name>
    <name evidence="2" type="ORF">SRO942_LOCUS33743</name>
</gene>
<evidence type="ECO:0000313" key="1">
    <source>
        <dbReference type="EMBL" id="CAF1396718.1"/>
    </source>
</evidence>
<proteinExistence type="predicted"/>
<name>A0A815L060_9BILA</name>
<accession>A0A815L060</accession>
<protein>
    <submittedName>
        <fullName evidence="1">Uncharacterized protein</fullName>
    </submittedName>
</protein>
<evidence type="ECO:0000313" key="2">
    <source>
        <dbReference type="EMBL" id="CAF4290896.1"/>
    </source>
</evidence>
<feature type="non-terminal residue" evidence="1">
    <location>
        <position position="14"/>
    </location>
</feature>
<evidence type="ECO:0000313" key="3">
    <source>
        <dbReference type="Proteomes" id="UP000663829"/>
    </source>
</evidence>